<dbReference type="SUPFAM" id="SSF47413">
    <property type="entry name" value="lambda repressor-like DNA-binding domains"/>
    <property type="match status" value="1"/>
</dbReference>
<evidence type="ECO:0000259" key="4">
    <source>
        <dbReference type="PROSITE" id="PS50943"/>
    </source>
</evidence>
<dbReference type="Pfam" id="PF01381">
    <property type="entry name" value="HTH_3"/>
    <property type="match status" value="1"/>
</dbReference>
<organism evidence="5 6">
    <name type="scientific">[Pantoea] beijingensis</name>
    <dbReference type="NCBI Taxonomy" id="1324864"/>
    <lineage>
        <taxon>Bacteria</taxon>
        <taxon>Pseudomonadati</taxon>
        <taxon>Pseudomonadota</taxon>
        <taxon>Gammaproteobacteria</taxon>
        <taxon>Enterobacterales</taxon>
        <taxon>Erwiniaceae</taxon>
        <taxon>Erwinia</taxon>
    </lineage>
</organism>
<accession>A0A443IGQ5</accession>
<evidence type="ECO:0000256" key="3">
    <source>
        <dbReference type="ARBA" id="ARBA00023163"/>
    </source>
</evidence>
<sequence length="98" mass="11057">MENKDPMFELLNSLEQIVLKRSVVRNSSAVQAKPVEIPEPQRLREITGMQIEEFARVMGVSASSVKSWEAKRTKPSGTAQKLMRLLHANPTLGRQLLE</sequence>
<dbReference type="CDD" id="cd00093">
    <property type="entry name" value="HTH_XRE"/>
    <property type="match status" value="1"/>
</dbReference>
<dbReference type="GO" id="GO:0003677">
    <property type="term" value="F:DNA binding"/>
    <property type="evidence" value="ECO:0007669"/>
    <property type="project" value="UniProtKB-KW"/>
</dbReference>
<protein>
    <submittedName>
        <fullName evidence="5">Transcriptional regulator</fullName>
    </submittedName>
</protein>
<gene>
    <name evidence="5" type="ORF">ED28_02905</name>
</gene>
<evidence type="ECO:0000256" key="2">
    <source>
        <dbReference type="ARBA" id="ARBA00023125"/>
    </source>
</evidence>
<name>A0A443IGQ5_9GAMM</name>
<dbReference type="InterPro" id="IPR010982">
    <property type="entry name" value="Lambda_DNA-bd_dom_sf"/>
</dbReference>
<dbReference type="RefSeq" id="WP_128175082.1">
    <property type="nucleotide sequence ID" value="NZ_CP071409.1"/>
</dbReference>
<dbReference type="Gene3D" id="1.10.260.40">
    <property type="entry name" value="lambda repressor-like DNA-binding domains"/>
    <property type="match status" value="1"/>
</dbReference>
<evidence type="ECO:0000256" key="1">
    <source>
        <dbReference type="ARBA" id="ARBA00023015"/>
    </source>
</evidence>
<dbReference type="NCBIfam" id="NF007481">
    <property type="entry name" value="PRK10072.1"/>
    <property type="match status" value="1"/>
</dbReference>
<dbReference type="InterPro" id="IPR001387">
    <property type="entry name" value="Cro/C1-type_HTH"/>
</dbReference>
<keyword evidence="6" id="KW-1185">Reference proteome</keyword>
<keyword evidence="1" id="KW-0805">Transcription regulation</keyword>
<evidence type="ECO:0000313" key="5">
    <source>
        <dbReference type="EMBL" id="RWR03265.1"/>
    </source>
</evidence>
<reference evidence="5 6" key="1">
    <citation type="submission" date="2014-04" db="EMBL/GenBank/DDBJ databases">
        <title>Draft genome sequence of Pantoea beijingensis strain LMG 27579, an emerging pathogen to Pleurotus eryngii with potential industrial application.</title>
        <authorList>
            <person name="Xu F."/>
            <person name="Liu Y."/>
            <person name="Wang S."/>
            <person name="Yin Y."/>
            <person name="Ma Y."/>
            <person name="Zhao S."/>
            <person name="Rong C."/>
        </authorList>
    </citation>
    <scope>NUCLEOTIDE SEQUENCE [LARGE SCALE GENOMIC DNA]</scope>
    <source>
        <strain evidence="5 6">LMG 27579</strain>
    </source>
</reference>
<dbReference type="PROSITE" id="PS50943">
    <property type="entry name" value="HTH_CROC1"/>
    <property type="match status" value="1"/>
</dbReference>
<dbReference type="AlphaFoldDB" id="A0A443IGQ5"/>
<dbReference type="Proteomes" id="UP000288794">
    <property type="component" value="Unassembled WGS sequence"/>
</dbReference>
<proteinExistence type="predicted"/>
<dbReference type="PANTHER" id="PTHR36511">
    <property type="entry name" value="MERR FAMILY BACTERIAL REGULATORY PROTEIN"/>
    <property type="match status" value="1"/>
</dbReference>
<dbReference type="PANTHER" id="PTHR36511:SF6">
    <property type="entry name" value="TRANSCRIPTIONAL REGULATOR"/>
    <property type="match status" value="1"/>
</dbReference>
<feature type="domain" description="HTH cro/C1-type" evidence="4">
    <location>
        <begin position="41"/>
        <end position="93"/>
    </location>
</feature>
<evidence type="ECO:0000313" key="6">
    <source>
        <dbReference type="Proteomes" id="UP000288794"/>
    </source>
</evidence>
<keyword evidence="3" id="KW-0804">Transcription</keyword>
<dbReference type="InterPro" id="IPR052359">
    <property type="entry name" value="HTH-type_reg/antitoxin"/>
</dbReference>
<keyword evidence="2" id="KW-0238">DNA-binding</keyword>
<dbReference type="EMBL" id="JMEE01000002">
    <property type="protein sequence ID" value="RWR03265.1"/>
    <property type="molecule type" value="Genomic_DNA"/>
</dbReference>
<comment type="caution">
    <text evidence="5">The sequence shown here is derived from an EMBL/GenBank/DDBJ whole genome shotgun (WGS) entry which is preliminary data.</text>
</comment>